<evidence type="ECO:0000256" key="4">
    <source>
        <dbReference type="ARBA" id="ARBA00022833"/>
    </source>
</evidence>
<dbReference type="SUPFAM" id="SSF52467">
    <property type="entry name" value="DHS-like NAD/FAD-binding domain"/>
    <property type="match status" value="1"/>
</dbReference>
<dbReference type="GO" id="GO:0008270">
    <property type="term" value="F:zinc ion binding"/>
    <property type="evidence" value="ECO:0007669"/>
    <property type="project" value="UniProtKB-KW"/>
</dbReference>
<dbReference type="InterPro" id="IPR013087">
    <property type="entry name" value="Znf_C2H2_type"/>
</dbReference>
<dbReference type="Proteomes" id="UP000054342">
    <property type="component" value="Unassembled WGS sequence"/>
</dbReference>
<dbReference type="GO" id="GO:0003824">
    <property type="term" value="F:catalytic activity"/>
    <property type="evidence" value="ECO:0007669"/>
    <property type="project" value="InterPro"/>
</dbReference>
<dbReference type="SUPFAM" id="SSF53167">
    <property type="entry name" value="Purine and uridine phosphorylases"/>
    <property type="match status" value="1"/>
</dbReference>
<dbReference type="OrthoDB" id="21416at2759"/>
<dbReference type="InterPro" id="IPR013637">
    <property type="entry name" value="Lys_sp_deMease-like_dom"/>
</dbReference>
<feature type="region of interest" description="Disordered" evidence="6">
    <location>
        <begin position="298"/>
        <end position="328"/>
    </location>
</feature>
<organism evidence="8 9">
    <name type="scientific">Exophiala xenobiotica</name>
    <dbReference type="NCBI Taxonomy" id="348802"/>
    <lineage>
        <taxon>Eukaryota</taxon>
        <taxon>Fungi</taxon>
        <taxon>Dikarya</taxon>
        <taxon>Ascomycota</taxon>
        <taxon>Pezizomycotina</taxon>
        <taxon>Eurotiomycetes</taxon>
        <taxon>Chaetothyriomycetidae</taxon>
        <taxon>Chaetothyriales</taxon>
        <taxon>Herpotrichiellaceae</taxon>
        <taxon>Exophiala</taxon>
    </lineage>
</organism>
<feature type="region of interest" description="Disordered" evidence="6">
    <location>
        <begin position="1946"/>
        <end position="1967"/>
    </location>
</feature>
<keyword evidence="1" id="KW-0479">Metal-binding</keyword>
<dbReference type="InterPro" id="IPR027417">
    <property type="entry name" value="P-loop_NTPase"/>
</dbReference>
<dbReference type="InterPro" id="IPR013083">
    <property type="entry name" value="Znf_RING/FYVE/PHD"/>
</dbReference>
<feature type="region of interest" description="Disordered" evidence="6">
    <location>
        <begin position="1383"/>
        <end position="1410"/>
    </location>
</feature>
<dbReference type="Gene3D" id="3.30.40.10">
    <property type="entry name" value="Zinc/RING finger domain, C3HC4 (zinc finger)"/>
    <property type="match status" value="1"/>
</dbReference>
<dbReference type="InterPro" id="IPR053137">
    <property type="entry name" value="NLR-like"/>
</dbReference>
<feature type="compositionally biased region" description="Polar residues" evidence="6">
    <location>
        <begin position="304"/>
        <end position="324"/>
    </location>
</feature>
<dbReference type="CDD" id="cd15518">
    <property type="entry name" value="PHD_Ecm5p_Lid2p_like"/>
    <property type="match status" value="1"/>
</dbReference>
<evidence type="ECO:0000256" key="6">
    <source>
        <dbReference type="SAM" id="MobiDB-lite"/>
    </source>
</evidence>
<dbReference type="Pfam" id="PF24883">
    <property type="entry name" value="NPHP3_N"/>
    <property type="match status" value="1"/>
</dbReference>
<accession>A0A0D2CMK7</accession>
<dbReference type="PROSITE" id="PS01359">
    <property type="entry name" value="ZF_PHD_1"/>
    <property type="match status" value="1"/>
</dbReference>
<keyword evidence="9" id="KW-1185">Reference proteome</keyword>
<evidence type="ECO:0000256" key="1">
    <source>
        <dbReference type="ARBA" id="ARBA00022723"/>
    </source>
</evidence>
<feature type="compositionally biased region" description="Low complexity" evidence="6">
    <location>
        <begin position="1582"/>
        <end position="1593"/>
    </location>
</feature>
<dbReference type="RefSeq" id="XP_013311651.1">
    <property type="nucleotide sequence ID" value="XM_013456197.1"/>
</dbReference>
<dbReference type="InterPro" id="IPR011011">
    <property type="entry name" value="Znf_FYVE_PHD"/>
</dbReference>
<dbReference type="InterPro" id="IPR056125">
    <property type="entry name" value="DUF7708"/>
</dbReference>
<keyword evidence="2" id="KW-0677">Repeat</keyword>
<dbReference type="Pfam" id="PF24809">
    <property type="entry name" value="DUF7708"/>
    <property type="match status" value="1"/>
</dbReference>
<evidence type="ECO:0000256" key="2">
    <source>
        <dbReference type="ARBA" id="ARBA00022737"/>
    </source>
</evidence>
<dbReference type="STRING" id="348802.A0A0D2CMK7"/>
<dbReference type="EMBL" id="KN847322">
    <property type="protein sequence ID" value="KIW51067.1"/>
    <property type="molecule type" value="Genomic_DNA"/>
</dbReference>
<dbReference type="HOGENOM" id="CLU_233046_0_0_1"/>
<dbReference type="InterPro" id="IPR001965">
    <property type="entry name" value="Znf_PHD"/>
</dbReference>
<dbReference type="Pfam" id="PF08429">
    <property type="entry name" value="PLU-1"/>
    <property type="match status" value="1"/>
</dbReference>
<dbReference type="InterPro" id="IPR019787">
    <property type="entry name" value="Znf_PHD-finger"/>
</dbReference>
<gene>
    <name evidence="8" type="ORF">PV05_09821</name>
</gene>
<dbReference type="SMART" id="SM00355">
    <property type="entry name" value="ZnF_C2H2"/>
    <property type="match status" value="2"/>
</dbReference>
<evidence type="ECO:0000313" key="9">
    <source>
        <dbReference type="Proteomes" id="UP000054342"/>
    </source>
</evidence>
<dbReference type="InterPro" id="IPR056884">
    <property type="entry name" value="NPHP3-like_N"/>
</dbReference>
<evidence type="ECO:0000256" key="5">
    <source>
        <dbReference type="PROSITE-ProRule" id="PRU00146"/>
    </source>
</evidence>
<proteinExistence type="predicted"/>
<dbReference type="Gene3D" id="3.40.50.1580">
    <property type="entry name" value="Nucleoside phosphorylase domain"/>
    <property type="match status" value="1"/>
</dbReference>
<dbReference type="Pfam" id="PF13289">
    <property type="entry name" value="SIR2_2"/>
    <property type="match status" value="1"/>
</dbReference>
<dbReference type="Pfam" id="PF00628">
    <property type="entry name" value="PHD"/>
    <property type="match status" value="1"/>
</dbReference>
<dbReference type="SUPFAM" id="SSF57903">
    <property type="entry name" value="FYVE/PHD zinc finger"/>
    <property type="match status" value="1"/>
</dbReference>
<feature type="domain" description="PHD-type" evidence="7">
    <location>
        <begin position="1973"/>
        <end position="2022"/>
    </location>
</feature>
<feature type="region of interest" description="Disordered" evidence="6">
    <location>
        <begin position="1576"/>
        <end position="1601"/>
    </location>
</feature>
<dbReference type="InterPro" id="IPR035994">
    <property type="entry name" value="Nucleoside_phosphorylase_sf"/>
</dbReference>
<dbReference type="InterPro" id="IPR054471">
    <property type="entry name" value="GPIID_WHD"/>
</dbReference>
<dbReference type="PANTHER" id="PTHR46082:SF11">
    <property type="entry name" value="AAA+ ATPASE DOMAIN-CONTAINING PROTEIN-RELATED"/>
    <property type="match status" value="1"/>
</dbReference>
<dbReference type="PANTHER" id="PTHR46082">
    <property type="entry name" value="ATP/GTP-BINDING PROTEIN-RELATED"/>
    <property type="match status" value="1"/>
</dbReference>
<protein>
    <recommendedName>
        <fullName evidence="7">PHD-type domain-containing protein</fullName>
    </recommendedName>
</protein>
<dbReference type="Pfam" id="PF22939">
    <property type="entry name" value="WHD_GPIID"/>
    <property type="match status" value="1"/>
</dbReference>
<reference evidence="8 9" key="1">
    <citation type="submission" date="2015-01" db="EMBL/GenBank/DDBJ databases">
        <title>The Genome Sequence of Exophiala xenobiotica CBS118157.</title>
        <authorList>
            <consortium name="The Broad Institute Genomics Platform"/>
            <person name="Cuomo C."/>
            <person name="de Hoog S."/>
            <person name="Gorbushina A."/>
            <person name="Stielow B."/>
            <person name="Teixiera M."/>
            <person name="Abouelleil A."/>
            <person name="Chapman S.B."/>
            <person name="Priest M."/>
            <person name="Young S.K."/>
            <person name="Wortman J."/>
            <person name="Nusbaum C."/>
            <person name="Birren B."/>
        </authorList>
    </citation>
    <scope>NUCLEOTIDE SEQUENCE [LARGE SCALE GENOMIC DNA]</scope>
    <source>
        <strain evidence="8 9">CBS 118157</strain>
    </source>
</reference>
<dbReference type="PROSITE" id="PS50016">
    <property type="entry name" value="ZF_PHD_2"/>
    <property type="match status" value="1"/>
</dbReference>
<keyword evidence="3 5" id="KW-0863">Zinc-finger</keyword>
<sequence>MSQSAQGAALGDTLRRKNDTLKRLRRELKDKRLVIVVGAGVSLSATADENGNSLSRLTWTGLVGNGLNYLVDEGYVEVMNRRVQYAYEALKEPALSRLLDAAGILSSLMTEHRQYSTWLDSVFGSLSDAVRHPAILETLRDLHEAGATILTTNYDDLLEKALRLPRISRSSQEDLLKFKRGDLDGVLHVQGSYHDPQDIVLDTTDYYKVAHADEVQNILRTFLEYRTIVFVGCGSGLEDPNFGSLLKWAGERQFNIPNRHCLLVRDDDRLNHNMLLRLKCGPRYDDLAPLLRRLLDEPTPSAREVSTNDAPSTSTAPQIKTAASSAGIPPSHGAYHVAIICPLEVEMSAVRYMLDEEHPSLPSLDGDCNEYILGKMGRHNVAIGYLPAGSQGIGAAATVATDMRRTFPSAIRLLVGIGGGIPGQKNDIRLGDVVVGMPDGNHGGVFEYDLGKETVDGFIRKGYLCPPPTKWRTTVVKMKSDHRIQPNKISEFVNNMLRTHPTLQEYSRPSPEKDVLFTADSLHVRDEPTCDKCDTAKILSPRSVLGPEIFYGTIASGNSVIKSAETRDRISRDAGGALCFEMEAAGLSSGSPCIVIRGICDYADSHKNDEWHPYAAAVAAACAKELLTYFDPFAGKQGIPISGPCAEPQTSTVVAECGLSHTSKQPTTDGTQAQAAPEVLLTIAQAFGKLDGALHPDDYYLFRSTTLEDVQYAAKIIEYDQEQRRCLRNLRRIEPLFEALRTLAAALDRLRRGTPYVCYLWAPIKLFLQIANEYIDCFTKLIEAYAQIAKLLPRIDALRLAMTDEEDFQHILADIYSDILEFHLYTYKFLRRPGWKHMFDASWRSFDRRFHAILQNLARTRGRTCAGRGGLDVLNANDCRRKLLEDLEKHEADRRQWQFRDTMVWLDLNGQDGEQVDLFERRSSARESDTCNWILQHPKISLWLDPEDRRLFFWLHGKPGSGKTTLATYLVEELSLPPGAHILYCLCSYGFGRSERNACSLTFRALIAQLLKKEPDFLPYIYENYVKTGAVASLPKVKELLKNLIVSSGKIFLILDGLDEFEGSDQRQVLTEMSNLVTHDTGRDSDQTNLKVLVCSRETRDIARRLSKAPQISLSNEEEEQFVRRDISTFTKNRLSELRDRFEDNEANNIGNDIVQKANGMFLWVRLVLSTVLEQESVQDLRSAVRHLPSGLPGLYRSILDRLHLQSDDQQRIRARFILSWLSFACRPLKTWEVCCAIVFHNGAAKLNDESRLGKGILDICKPLIEEREGETIALVHFSAREFLLHRASGPYLSPFVAHANITTACTRYLLTCAEFLKTPLSPAVHGHVVKGFHDIYAYVQEFWPEHLRKFTESLVEVEDRGISVEVFSQLRILAATYGRIPASETSSDREQDRQSPAMPPAPAFSTPDLPSLPPLLRQYLDFRKITAVKKLAGLTASANTDVESDPTTLTETYSRFRTVFESLLNSPPESRYAEMEITVTDVETFLQRYRSTAYCCRWSGCMWASIGFRTQEQRAVHEALHKQRFRCTDSDCDFAVSGFNTRASLRKHILKYHTEAEELTLKEFPELRNKSVTLNTDATNSSPAPSSPLRSPTVPPFDGSFDKDGSLPDWALFNVDRIDPSMGSGELPEVMPVVLANSTPNDEAGKALNDAVKAVWSPWNKHVPPKKVTQGIAAFGLAIKSLHDLWKPKNDILLGGRQGPLALIQLEIDVPWYRRLMENAVLNTLTYGHAAILERLGEDRSTLATLYSFLLDRSTDGDFDGHLAKCILKLASRFKTLDEESLKAAKWREILEEFSNSATNESKTLSSAILAKAAAVTAKNKITEHSDHTFHANTDTFAQMDDVPVCGPSLVDRRMALVERSRDPNFRNRPTYTEFREFFEASKGPNSEPYHSGHLYRTVRETEEWMGIGKKLFGKTNGPLHVLEQYLKFVEEQNDSCFNLGDTFSPPLDPPSRERSPAETQQRGTADNGRAPVFCICRRHESGLMIECEICHEWYHAKCLGLKRNKVKETETFTCPICDWRVRIWRLTARPNLEVLQDWQAKIPGLHSDLQKKKY</sequence>
<evidence type="ECO:0000259" key="7">
    <source>
        <dbReference type="PROSITE" id="PS50016"/>
    </source>
</evidence>
<dbReference type="InterPro" id="IPR029035">
    <property type="entry name" value="DHS-like_NAD/FAD-binding_dom"/>
</dbReference>
<dbReference type="Gene3D" id="3.40.50.300">
    <property type="entry name" value="P-loop containing nucleotide triphosphate hydrolases"/>
    <property type="match status" value="1"/>
</dbReference>
<dbReference type="GO" id="GO:0009116">
    <property type="term" value="P:nucleoside metabolic process"/>
    <property type="evidence" value="ECO:0007669"/>
    <property type="project" value="InterPro"/>
</dbReference>
<dbReference type="SUPFAM" id="SSF52540">
    <property type="entry name" value="P-loop containing nucleoside triphosphate hydrolases"/>
    <property type="match status" value="1"/>
</dbReference>
<keyword evidence="4" id="KW-0862">Zinc</keyword>
<evidence type="ECO:0000256" key="3">
    <source>
        <dbReference type="ARBA" id="ARBA00022771"/>
    </source>
</evidence>
<dbReference type="GeneID" id="25331729"/>
<dbReference type="InterPro" id="IPR019786">
    <property type="entry name" value="Zinc_finger_PHD-type_CS"/>
</dbReference>
<dbReference type="SMART" id="SM00249">
    <property type="entry name" value="PHD"/>
    <property type="match status" value="1"/>
</dbReference>
<name>A0A0D2CMK7_9EURO</name>
<evidence type="ECO:0000313" key="8">
    <source>
        <dbReference type="EMBL" id="KIW51067.1"/>
    </source>
</evidence>